<dbReference type="Pfam" id="PF02384">
    <property type="entry name" value="N6_Mtase"/>
    <property type="match status" value="1"/>
</dbReference>
<dbReference type="GO" id="GO:0009307">
    <property type="term" value="P:DNA restriction-modification system"/>
    <property type="evidence" value="ECO:0007669"/>
    <property type="project" value="UniProtKB-KW"/>
</dbReference>
<evidence type="ECO:0000313" key="5">
    <source>
        <dbReference type="Proteomes" id="UP000244090"/>
    </source>
</evidence>
<evidence type="ECO:0000313" key="4">
    <source>
        <dbReference type="EMBL" id="PTX60682.1"/>
    </source>
</evidence>
<dbReference type="Proteomes" id="UP000244090">
    <property type="component" value="Unassembled WGS sequence"/>
</dbReference>
<evidence type="ECO:0000256" key="2">
    <source>
        <dbReference type="ARBA" id="ARBA00022747"/>
    </source>
</evidence>
<protein>
    <submittedName>
        <fullName evidence="4">Type I restriction enzyme M protein</fullName>
    </submittedName>
</protein>
<sequence length="706" mass="82466">MIKSFSQSKQEFDSKFEKKIEFDCFLSEHLTFGKKVIIKNKAGEKNEEYYKWQFFYGIVFSGMFNKDFIGAELNLPKGNKSSAALKLDGAIFDDENWFEYYQKYHKEKDVYALDWLREHLLVTIEFKKEDNKDVETVWNKQLKAYLKESEREFSIGILYDTERLYLFRKHQGKTVRFSDEFNLKGEKSKTKELSLHLPDPYLNLPNFDQLIEWTNPKHLNRSKRGITDLDIISGVQSTQINDAMSSILRTMDKQGMVNQKGFEILIQILSLKIFDEKENEKNPKRHLDFYITTEEKTYDSLADSDLQTFIKRIIDLREEASGTYYRILKENPLNIKNENHIKVLIEVIYQFQDYSFVRSHKTDLYQLVFYKFATPFAKDSNAQFVTPLPLIDFLVNIVNPRNGETVIDPTVGIADFLSVSYVNSNSKLDDNNIFGLDIDEQMVMLATLNMLLNGDGNAKIKAKPGYGSLLTKFDNKGDLIELIPSMNKKGDWDNRPDDKKLKKFDVVLTNPPFGDDRAYEPKDQKDRDVIECYELWEAYGGKKIDLGVVFLENAYQILKENGRMGIVLSNSIASIDSHKRTREWLMSKMRIVAIFDLPSNVFAETGVNTSIIVAYKPNPKELKKLQDRNYEVFFKNIQKVGYEVKTKKRVKYFEPTYKIDYKTFETVIDDEGRVLLDEDFSETVVDFKKWCNSQEKAVQDLFTKIK</sequence>
<dbReference type="PROSITE" id="PS00092">
    <property type="entry name" value="N6_MTASE"/>
    <property type="match status" value="1"/>
</dbReference>
<comment type="similarity">
    <text evidence="1">Belongs to the N(4)/N(6)-methyltransferase family.</text>
</comment>
<dbReference type="AlphaFoldDB" id="A0A2T6BX75"/>
<dbReference type="RefSeq" id="WP_108115602.1">
    <property type="nucleotide sequence ID" value="NZ_QBKT01000006.1"/>
</dbReference>
<dbReference type="EMBL" id="QBKT01000006">
    <property type="protein sequence ID" value="PTX60682.1"/>
    <property type="molecule type" value="Genomic_DNA"/>
</dbReference>
<dbReference type="GO" id="GO:0032259">
    <property type="term" value="P:methylation"/>
    <property type="evidence" value="ECO:0007669"/>
    <property type="project" value="InterPro"/>
</dbReference>
<keyword evidence="5" id="KW-1185">Reference proteome</keyword>
<dbReference type="Gene3D" id="3.40.50.150">
    <property type="entry name" value="Vaccinia Virus protein VP39"/>
    <property type="match status" value="1"/>
</dbReference>
<dbReference type="InterPro" id="IPR003356">
    <property type="entry name" value="DNA_methylase_A-5"/>
</dbReference>
<gene>
    <name evidence="4" type="ORF">C8N46_106328</name>
</gene>
<dbReference type="OrthoDB" id="9814572at2"/>
<evidence type="ECO:0000256" key="1">
    <source>
        <dbReference type="ARBA" id="ARBA00006594"/>
    </source>
</evidence>
<organism evidence="4 5">
    <name type="scientific">Kordia periserrulae</name>
    <dbReference type="NCBI Taxonomy" id="701523"/>
    <lineage>
        <taxon>Bacteria</taxon>
        <taxon>Pseudomonadati</taxon>
        <taxon>Bacteroidota</taxon>
        <taxon>Flavobacteriia</taxon>
        <taxon>Flavobacteriales</taxon>
        <taxon>Flavobacteriaceae</taxon>
        <taxon>Kordia</taxon>
    </lineage>
</organism>
<dbReference type="InterPro" id="IPR002052">
    <property type="entry name" value="DNA_methylase_N6_adenine_CS"/>
</dbReference>
<dbReference type="GO" id="GO:0008170">
    <property type="term" value="F:N-methyltransferase activity"/>
    <property type="evidence" value="ECO:0007669"/>
    <property type="project" value="InterPro"/>
</dbReference>
<name>A0A2T6BX75_9FLAO</name>
<dbReference type="PRINTS" id="PR00507">
    <property type="entry name" value="N12N6MTFRASE"/>
</dbReference>
<dbReference type="PANTHER" id="PTHR42998:SF1">
    <property type="entry name" value="TYPE I RESTRICTION ENZYME HINDI METHYLASE SUBUNIT"/>
    <property type="match status" value="1"/>
</dbReference>
<proteinExistence type="inferred from homology"/>
<dbReference type="GO" id="GO:0003677">
    <property type="term" value="F:DNA binding"/>
    <property type="evidence" value="ECO:0007669"/>
    <property type="project" value="InterPro"/>
</dbReference>
<reference evidence="4 5" key="1">
    <citation type="submission" date="2018-04" db="EMBL/GenBank/DDBJ databases">
        <title>Genomic Encyclopedia of Archaeal and Bacterial Type Strains, Phase II (KMG-II): from individual species to whole genera.</title>
        <authorList>
            <person name="Goeker M."/>
        </authorList>
    </citation>
    <scope>NUCLEOTIDE SEQUENCE [LARGE SCALE GENOMIC DNA]</scope>
    <source>
        <strain evidence="4 5">DSM 25731</strain>
    </source>
</reference>
<accession>A0A2T6BX75</accession>
<keyword evidence="2" id="KW-0680">Restriction system</keyword>
<comment type="caution">
    <text evidence="4">The sequence shown here is derived from an EMBL/GenBank/DDBJ whole genome shotgun (WGS) entry which is preliminary data.</text>
</comment>
<feature type="domain" description="DNA methylase adenine-specific" evidence="3">
    <location>
        <begin position="363"/>
        <end position="648"/>
    </location>
</feature>
<evidence type="ECO:0000259" key="3">
    <source>
        <dbReference type="Pfam" id="PF02384"/>
    </source>
</evidence>
<dbReference type="PANTHER" id="PTHR42998">
    <property type="entry name" value="TYPE I RESTRICTION ENZYME HINDVIIP M PROTEIN-RELATED"/>
    <property type="match status" value="1"/>
</dbReference>
<dbReference type="InterPro" id="IPR029063">
    <property type="entry name" value="SAM-dependent_MTases_sf"/>
</dbReference>
<dbReference type="SUPFAM" id="SSF53335">
    <property type="entry name" value="S-adenosyl-L-methionine-dependent methyltransferases"/>
    <property type="match status" value="1"/>
</dbReference>
<dbReference type="InterPro" id="IPR052916">
    <property type="entry name" value="Type-I_RE_MTase_Subunit"/>
</dbReference>